<dbReference type="FunFam" id="3.30.70.270:FF:000020">
    <property type="entry name" value="Transposon Tf2-6 polyprotein-like Protein"/>
    <property type="match status" value="1"/>
</dbReference>
<feature type="domain" description="Integrase catalytic" evidence="2">
    <location>
        <begin position="828"/>
        <end position="964"/>
    </location>
</feature>
<dbReference type="InterPro" id="IPR041577">
    <property type="entry name" value="RT_RNaseH_2"/>
</dbReference>
<dbReference type="InterPro" id="IPR036397">
    <property type="entry name" value="RNaseH_sf"/>
</dbReference>
<dbReference type="PANTHER" id="PTHR37984:SF5">
    <property type="entry name" value="PROTEIN NYNRIN-LIKE"/>
    <property type="match status" value="1"/>
</dbReference>
<dbReference type="InterPro" id="IPR012337">
    <property type="entry name" value="RNaseH-like_sf"/>
</dbReference>
<dbReference type="InterPro" id="IPR043128">
    <property type="entry name" value="Rev_trsase/Diguanyl_cyclase"/>
</dbReference>
<dbReference type="Gene3D" id="3.30.70.270">
    <property type="match status" value="1"/>
</dbReference>
<dbReference type="EMBL" id="BKCJ010030676">
    <property type="protein sequence ID" value="GEV67546.1"/>
    <property type="molecule type" value="Genomic_DNA"/>
</dbReference>
<keyword evidence="1" id="KW-0511">Multifunctional enzyme</keyword>
<reference evidence="3" key="1">
    <citation type="journal article" date="2019" name="Sci. Rep.">
        <title>Draft genome of Tanacetum cinerariifolium, the natural source of mosquito coil.</title>
        <authorList>
            <person name="Yamashiro T."/>
            <person name="Shiraishi A."/>
            <person name="Satake H."/>
            <person name="Nakayama K."/>
        </authorList>
    </citation>
    <scope>NUCLEOTIDE SEQUENCE</scope>
</reference>
<comment type="caution">
    <text evidence="3">The sequence shown here is derived from an EMBL/GenBank/DDBJ whole genome shotgun (WGS) entry which is preliminary data.</text>
</comment>
<dbReference type="PROSITE" id="PS50994">
    <property type="entry name" value="INTEGRASE"/>
    <property type="match status" value="1"/>
</dbReference>
<dbReference type="InterPro" id="IPR001584">
    <property type="entry name" value="Integrase_cat-core"/>
</dbReference>
<dbReference type="PANTHER" id="PTHR37984">
    <property type="entry name" value="PROTEIN CBG26694"/>
    <property type="match status" value="1"/>
</dbReference>
<protein>
    <submittedName>
        <fullName evidence="3">DNA-directed DNA polymerase</fullName>
    </submittedName>
</protein>
<dbReference type="InterPro" id="IPR050951">
    <property type="entry name" value="Retrovirus_Pol_polyprotein"/>
</dbReference>
<dbReference type="InterPro" id="IPR000477">
    <property type="entry name" value="RT_dom"/>
</dbReference>
<evidence type="ECO:0000313" key="3">
    <source>
        <dbReference type="EMBL" id="GEV67546.1"/>
    </source>
</evidence>
<evidence type="ECO:0000256" key="1">
    <source>
        <dbReference type="ARBA" id="ARBA00023268"/>
    </source>
</evidence>
<dbReference type="Pfam" id="PF17919">
    <property type="entry name" value="RT_RNaseH_2"/>
    <property type="match status" value="1"/>
</dbReference>
<keyword evidence="3" id="KW-0548">Nucleotidyltransferase</keyword>
<gene>
    <name evidence="3" type="ORF">Tci_139523</name>
</gene>
<dbReference type="Pfam" id="PF00665">
    <property type="entry name" value="rve"/>
    <property type="match status" value="1"/>
</dbReference>
<accession>A0A699GPZ7</accession>
<sequence>MADHTMEELLQAPTEGYGEAIVIPKIIAENFEIKTNLLQLVQANKFHGRENNHPHTHISNFKRMTATLKYGDVPNDAIKLMFFPYSLEDRARIWACPHHGFSKITQIDTFYNGLTKQDQDSLNAASGGNLLNKTTREALQIIENKSKVRYSRSKSNVSRLNTNSRDVVSKTDDRIDKLADQISNLVEIVNKQVITPAKAVEKTCVTYGGAHAYYECIATDNEQNTKKILDKEHSNSSGSTAQVQPLVLPISIPKLDVLRTQSKSSIPYPSSFADALLLMPKFSLIIKSLLANKDKLFELAKVSLNENCSAMLLKKLLEKLGDSADPRVPLILGRSFLRTSRALIDVYGEEITLRNDFSKVPFVKSSSPTLTPFGESDFFLKEIENFLNDDSIPIGIENSIYDPEGDILFLEKLLNEDPFLLSPMDLKLAEESKRNLPLKNLMIIIAKNLKVEEKEALINVLKSHKRAIAWKISDIKGIDSRFCTHKILMKDDYKPAVQSQRRVNPKIHDVIKKEVIKLLDAGMIYPISDSPWVSPIHCVPRKGGMIVVYNENNELIPTRLVIGWRVCIDYRKLNDATRKDHFPFSFMDQMLERLAGNEFYCFLDGFSRYFQIPIDPQDQEKTTFTCPYGTFAYRRMPFGLCNAPGHKISKSDIEVDRAKVDVIAKLPHPTTVKGVRSFLGHAGFYRHFIQDFLKIARPMTHLLKKDTPFVFSKECIEAFNTLKKKLTEASILVVPDWNLPFELMCDASDYAIAFEILKDFHEGLSGGHHGANLTAKKVFDAGFFWPSIYRDAHEIIKTYDICQRQGKISQKDEMPQNTKALPTNDVRFVVKFLKSLFSRFGIPQAIISDRGSHFCNDQFTRVMIKYGVTHRLAAAYHPQTSGQVETASDHRKLQLKELSELRDQAYENSVIYKERMKKLHDSKIKNRIFNVSDQVLLFNSRLKIFSEKLKTRWSGPFTITRVFPYGTIELSQPNGPNFKVNGHRVKHYFCGDVPSNVASDLHTALGYMVQIRLIYFCLKDPKGKDYAKTIKNQSKLSDIRHKIGSLHQKPDQRAFFCNNQANEAKCQKIKISRYLYLTTSLLSEALHSESHFITSESTTLSLPLSPPLREIDGSDEKDANNMSYEKLIALAEEEAKFSYLRSPPLKPRPLRNDLKRKVLFTTSLSEYEEGFEHYPYEQHDEDRC</sequence>
<proteinExistence type="predicted"/>
<keyword evidence="3" id="KW-0239">DNA-directed DNA polymerase</keyword>
<dbReference type="SUPFAM" id="SSF56672">
    <property type="entry name" value="DNA/RNA polymerases"/>
    <property type="match status" value="1"/>
</dbReference>
<name>A0A699GPZ7_TANCI</name>
<dbReference type="InterPro" id="IPR043502">
    <property type="entry name" value="DNA/RNA_pol_sf"/>
</dbReference>
<dbReference type="Gene3D" id="3.30.420.10">
    <property type="entry name" value="Ribonuclease H-like superfamily/Ribonuclease H"/>
    <property type="match status" value="1"/>
</dbReference>
<organism evidence="3">
    <name type="scientific">Tanacetum cinerariifolium</name>
    <name type="common">Dalmatian daisy</name>
    <name type="synonym">Chrysanthemum cinerariifolium</name>
    <dbReference type="NCBI Taxonomy" id="118510"/>
    <lineage>
        <taxon>Eukaryota</taxon>
        <taxon>Viridiplantae</taxon>
        <taxon>Streptophyta</taxon>
        <taxon>Embryophyta</taxon>
        <taxon>Tracheophyta</taxon>
        <taxon>Spermatophyta</taxon>
        <taxon>Magnoliopsida</taxon>
        <taxon>eudicotyledons</taxon>
        <taxon>Gunneridae</taxon>
        <taxon>Pentapetalae</taxon>
        <taxon>asterids</taxon>
        <taxon>campanulids</taxon>
        <taxon>Asterales</taxon>
        <taxon>Asteraceae</taxon>
        <taxon>Asteroideae</taxon>
        <taxon>Anthemideae</taxon>
        <taxon>Anthemidinae</taxon>
        <taxon>Tanacetum</taxon>
    </lineage>
</organism>
<dbReference type="SUPFAM" id="SSF53098">
    <property type="entry name" value="Ribonuclease H-like"/>
    <property type="match status" value="1"/>
</dbReference>
<dbReference type="AlphaFoldDB" id="A0A699GPZ7"/>
<dbReference type="Pfam" id="PF00078">
    <property type="entry name" value="RVT_1"/>
    <property type="match status" value="1"/>
</dbReference>
<dbReference type="Gene3D" id="3.10.10.10">
    <property type="entry name" value="HIV Type 1 Reverse Transcriptase, subunit A, domain 1"/>
    <property type="match status" value="1"/>
</dbReference>
<evidence type="ECO:0000259" key="2">
    <source>
        <dbReference type="PROSITE" id="PS50994"/>
    </source>
</evidence>
<dbReference type="CDD" id="cd01647">
    <property type="entry name" value="RT_LTR"/>
    <property type="match status" value="1"/>
</dbReference>
<dbReference type="GO" id="GO:0003676">
    <property type="term" value="F:nucleic acid binding"/>
    <property type="evidence" value="ECO:0007669"/>
    <property type="project" value="InterPro"/>
</dbReference>
<keyword evidence="3" id="KW-0808">Transferase</keyword>
<dbReference type="GO" id="GO:0015074">
    <property type="term" value="P:DNA integration"/>
    <property type="evidence" value="ECO:0007669"/>
    <property type="project" value="InterPro"/>
</dbReference>
<dbReference type="GO" id="GO:0003887">
    <property type="term" value="F:DNA-directed DNA polymerase activity"/>
    <property type="evidence" value="ECO:0007669"/>
    <property type="project" value="UniProtKB-KW"/>
</dbReference>